<feature type="region of interest" description="Disordered" evidence="1">
    <location>
        <begin position="261"/>
        <end position="295"/>
    </location>
</feature>
<feature type="compositionally biased region" description="Low complexity" evidence="1">
    <location>
        <begin position="267"/>
        <end position="278"/>
    </location>
</feature>
<evidence type="ECO:0000256" key="1">
    <source>
        <dbReference type="SAM" id="MobiDB-lite"/>
    </source>
</evidence>
<feature type="chain" id="PRO_5035309358" description="Conjugal transfer protein" evidence="2">
    <location>
        <begin position="25"/>
        <end position="295"/>
    </location>
</feature>
<proteinExistence type="predicted"/>
<protein>
    <recommendedName>
        <fullName evidence="5">Conjugal transfer protein</fullName>
    </recommendedName>
</protein>
<accession>A0A8J7C6Y4</accession>
<organism evidence="3 4">
    <name type="scientific">Iningainema tapete BLCC-T55</name>
    <dbReference type="NCBI Taxonomy" id="2748662"/>
    <lineage>
        <taxon>Bacteria</taxon>
        <taxon>Bacillati</taxon>
        <taxon>Cyanobacteriota</taxon>
        <taxon>Cyanophyceae</taxon>
        <taxon>Nostocales</taxon>
        <taxon>Scytonemataceae</taxon>
        <taxon>Iningainema tapete</taxon>
    </lineage>
</organism>
<evidence type="ECO:0000256" key="2">
    <source>
        <dbReference type="SAM" id="SignalP"/>
    </source>
</evidence>
<dbReference type="EMBL" id="JACXAE010000040">
    <property type="protein sequence ID" value="MBD2772531.1"/>
    <property type="molecule type" value="Genomic_DNA"/>
</dbReference>
<dbReference type="Proteomes" id="UP000629098">
    <property type="component" value="Unassembled WGS sequence"/>
</dbReference>
<keyword evidence="2" id="KW-0732">Signal</keyword>
<keyword evidence="4" id="KW-1185">Reference proteome</keyword>
<sequence length="295" mass="31102">MKFIKTSKVLFLALVLALSGVITNADRAAALTQEPTDATTQAGQSTNTPTSTQIAQMVSQTAYQTTGNSYFTPIENVIQSVNDFIGDVTGFVQNDVFGSLNNLLSSTLGAVKVPILNQVSDNIMKSSTANNKGTKLSETLENKIGGEGSYAIKDDFNKQAERAVAIGVANGATLSTQAQERSAQQLLAAQTATYKSKQLSEDSKNQDVTQRIMQNISQQTALNTQTNEMLIKEAQQARTDRAVSNVLTAQAAKEIAAINTSSRRADAASGNAASQQAGMLMLPGGGTIGADEAEQ</sequence>
<dbReference type="RefSeq" id="WP_190827209.1">
    <property type="nucleotide sequence ID" value="NZ_CAWPPI010000040.1"/>
</dbReference>
<reference evidence="3" key="1">
    <citation type="submission" date="2020-09" db="EMBL/GenBank/DDBJ databases">
        <title>Iningainema tapete sp. nov. (Scytonemataceae, Cyanobacteria) from greenhouses in central Florida (USA) produces two types of nodularin with biosynthetic potential for microcystin-LR and anabaenopeptins.</title>
        <authorList>
            <person name="Berthold D.E."/>
            <person name="Lefler F.W."/>
            <person name="Huang I.-S."/>
            <person name="Abdulla H."/>
            <person name="Zimba P.V."/>
            <person name="Laughinghouse H.D. IV."/>
        </authorList>
    </citation>
    <scope>NUCLEOTIDE SEQUENCE</scope>
    <source>
        <strain evidence="3">BLCCT55</strain>
    </source>
</reference>
<dbReference type="AlphaFoldDB" id="A0A8J7C6Y4"/>
<comment type="caution">
    <text evidence="3">The sequence shown here is derived from an EMBL/GenBank/DDBJ whole genome shotgun (WGS) entry which is preliminary data.</text>
</comment>
<gene>
    <name evidence="3" type="ORF">ICL16_10700</name>
</gene>
<evidence type="ECO:0000313" key="3">
    <source>
        <dbReference type="EMBL" id="MBD2772531.1"/>
    </source>
</evidence>
<feature type="signal peptide" evidence="2">
    <location>
        <begin position="1"/>
        <end position="24"/>
    </location>
</feature>
<name>A0A8J7C6Y4_9CYAN</name>
<evidence type="ECO:0008006" key="5">
    <source>
        <dbReference type="Google" id="ProtNLM"/>
    </source>
</evidence>
<evidence type="ECO:0000313" key="4">
    <source>
        <dbReference type="Proteomes" id="UP000629098"/>
    </source>
</evidence>